<organism evidence="2 3">
    <name type="scientific">Ampelomyces quisqualis</name>
    <name type="common">Powdery mildew agent</name>
    <dbReference type="NCBI Taxonomy" id="50730"/>
    <lineage>
        <taxon>Eukaryota</taxon>
        <taxon>Fungi</taxon>
        <taxon>Dikarya</taxon>
        <taxon>Ascomycota</taxon>
        <taxon>Pezizomycotina</taxon>
        <taxon>Dothideomycetes</taxon>
        <taxon>Pleosporomycetidae</taxon>
        <taxon>Pleosporales</taxon>
        <taxon>Pleosporineae</taxon>
        <taxon>Phaeosphaeriaceae</taxon>
        <taxon>Ampelomyces</taxon>
    </lineage>
</organism>
<accession>A0A6A5QLY8</accession>
<proteinExistence type="predicted"/>
<dbReference type="Proteomes" id="UP000800096">
    <property type="component" value="Unassembled WGS sequence"/>
</dbReference>
<name>A0A6A5QLY8_AMPQU</name>
<feature type="region of interest" description="Disordered" evidence="1">
    <location>
        <begin position="137"/>
        <end position="170"/>
    </location>
</feature>
<evidence type="ECO:0000313" key="2">
    <source>
        <dbReference type="EMBL" id="KAF1915057.1"/>
    </source>
</evidence>
<feature type="compositionally biased region" description="Polar residues" evidence="1">
    <location>
        <begin position="154"/>
        <end position="170"/>
    </location>
</feature>
<gene>
    <name evidence="2" type="ORF">BDU57DRAFT_530132</name>
</gene>
<evidence type="ECO:0000256" key="1">
    <source>
        <dbReference type="SAM" id="MobiDB-lite"/>
    </source>
</evidence>
<reference evidence="2" key="1">
    <citation type="journal article" date="2020" name="Stud. Mycol.">
        <title>101 Dothideomycetes genomes: a test case for predicting lifestyles and emergence of pathogens.</title>
        <authorList>
            <person name="Haridas S."/>
            <person name="Albert R."/>
            <person name="Binder M."/>
            <person name="Bloem J."/>
            <person name="Labutti K."/>
            <person name="Salamov A."/>
            <person name="Andreopoulos B."/>
            <person name="Baker S."/>
            <person name="Barry K."/>
            <person name="Bills G."/>
            <person name="Bluhm B."/>
            <person name="Cannon C."/>
            <person name="Castanera R."/>
            <person name="Culley D."/>
            <person name="Daum C."/>
            <person name="Ezra D."/>
            <person name="Gonzalez J."/>
            <person name="Henrissat B."/>
            <person name="Kuo A."/>
            <person name="Liang C."/>
            <person name="Lipzen A."/>
            <person name="Lutzoni F."/>
            <person name="Magnuson J."/>
            <person name="Mondo S."/>
            <person name="Nolan M."/>
            <person name="Ohm R."/>
            <person name="Pangilinan J."/>
            <person name="Park H.-J."/>
            <person name="Ramirez L."/>
            <person name="Alfaro M."/>
            <person name="Sun H."/>
            <person name="Tritt A."/>
            <person name="Yoshinaga Y."/>
            <person name="Zwiers L.-H."/>
            <person name="Turgeon B."/>
            <person name="Goodwin S."/>
            <person name="Spatafora J."/>
            <person name="Crous P."/>
            <person name="Grigoriev I."/>
        </authorList>
    </citation>
    <scope>NUCLEOTIDE SEQUENCE</scope>
    <source>
        <strain evidence="2">HMLAC05119</strain>
    </source>
</reference>
<sequence>MAQIKLANRKMVLLTIESDDGSNVDFDSNVSMESQPLTSQYQNDIAMRKTTVATKSSVQGWRTDLKEPGRGSGTPIGRVGHLDSTSKINFFGWSPSLVNRPTTYLRRTQADADQAVLSIPGCRNACPPYFIATRTTAERDQKNGLRAKTPGDSFPSQTTRAHTGWNQGAD</sequence>
<protein>
    <submittedName>
        <fullName evidence="2">Uncharacterized protein</fullName>
    </submittedName>
</protein>
<keyword evidence="3" id="KW-1185">Reference proteome</keyword>
<evidence type="ECO:0000313" key="3">
    <source>
        <dbReference type="Proteomes" id="UP000800096"/>
    </source>
</evidence>
<dbReference type="EMBL" id="ML979136">
    <property type="protein sequence ID" value="KAF1915057.1"/>
    <property type="molecule type" value="Genomic_DNA"/>
</dbReference>
<feature type="region of interest" description="Disordered" evidence="1">
    <location>
        <begin position="58"/>
        <end position="79"/>
    </location>
</feature>
<dbReference type="AlphaFoldDB" id="A0A6A5QLY8"/>